<sequence>MKSLIFACIQPSARWWLFLILLAFSSFSDAGEIKAILLCDTRAQNLEKSVSSDLKNWQAELQRISKGTGLPLVLYTFTNEKAGKPFVEALKEITIHEDDVVFFYFSGHGFRTNSKSGNQWPNLYLTSDKIGIDFYAVFQSLSAKKPRLLIALSDCCNNVLPEKSAPPVVPIHAYKHLKPISYQQANYKRLFLKTKGTILIGSSIPGEFSWGTESGGLYTLALLRFLIEDVNSPKPADWHVLLDKAAKQVVSRNLGQTPQYELNISLD</sequence>
<proteinExistence type="predicted"/>
<dbReference type="Pfam" id="PF00656">
    <property type="entry name" value="Peptidase_C14"/>
    <property type="match status" value="1"/>
</dbReference>
<dbReference type="RefSeq" id="WP_098037474.1">
    <property type="nucleotide sequence ID" value="NZ_CWGJ01000005.1"/>
</dbReference>
<dbReference type="OrthoDB" id="21901at2"/>
<evidence type="ECO:0000259" key="1">
    <source>
        <dbReference type="Pfam" id="PF00656"/>
    </source>
</evidence>
<dbReference type="SUPFAM" id="SSF52129">
    <property type="entry name" value="Caspase-like"/>
    <property type="match status" value="1"/>
</dbReference>
<accession>A0A0H5DN22</accession>
<dbReference type="EMBL" id="CWGJ01000005">
    <property type="protein sequence ID" value="CRX37611.1"/>
    <property type="molecule type" value="Genomic_DNA"/>
</dbReference>
<dbReference type="Gene3D" id="3.40.50.1460">
    <property type="match status" value="1"/>
</dbReference>
<reference evidence="3" key="1">
    <citation type="submission" date="2015-06" db="EMBL/GenBank/DDBJ databases">
        <authorList>
            <person name="Bertelli C."/>
        </authorList>
    </citation>
    <scope>NUCLEOTIDE SEQUENCE [LARGE SCALE GENOMIC DNA]</scope>
    <source>
        <strain evidence="3">CRIB-30</strain>
    </source>
</reference>
<keyword evidence="3" id="KW-1185">Reference proteome</keyword>
<gene>
    <name evidence="2" type="ORF">ELAC_0250</name>
</gene>
<evidence type="ECO:0000313" key="2">
    <source>
        <dbReference type="EMBL" id="CRX37611.1"/>
    </source>
</evidence>
<dbReference type="InterPro" id="IPR029030">
    <property type="entry name" value="Caspase-like_dom_sf"/>
</dbReference>
<dbReference type="InterPro" id="IPR011600">
    <property type="entry name" value="Pept_C14_caspase"/>
</dbReference>
<dbReference type="Proteomes" id="UP000220251">
    <property type="component" value="Unassembled WGS sequence"/>
</dbReference>
<dbReference type="AlphaFoldDB" id="A0A0H5DN22"/>
<organism evidence="2 3">
    <name type="scientific">Estrella lausannensis</name>
    <dbReference type="NCBI Taxonomy" id="483423"/>
    <lineage>
        <taxon>Bacteria</taxon>
        <taxon>Pseudomonadati</taxon>
        <taxon>Chlamydiota</taxon>
        <taxon>Chlamydiia</taxon>
        <taxon>Parachlamydiales</taxon>
        <taxon>Candidatus Criblamydiaceae</taxon>
        <taxon>Estrella</taxon>
    </lineage>
</organism>
<name>A0A0H5DN22_9BACT</name>
<protein>
    <submittedName>
        <fullName evidence="2">Putative caspase</fullName>
    </submittedName>
</protein>
<dbReference type="GO" id="GO:0004197">
    <property type="term" value="F:cysteine-type endopeptidase activity"/>
    <property type="evidence" value="ECO:0007669"/>
    <property type="project" value="InterPro"/>
</dbReference>
<evidence type="ECO:0000313" key="3">
    <source>
        <dbReference type="Proteomes" id="UP000220251"/>
    </source>
</evidence>
<feature type="domain" description="Peptidase C14 caspase" evidence="1">
    <location>
        <begin position="86"/>
        <end position="262"/>
    </location>
</feature>
<dbReference type="GO" id="GO:0006508">
    <property type="term" value="P:proteolysis"/>
    <property type="evidence" value="ECO:0007669"/>
    <property type="project" value="InterPro"/>
</dbReference>